<accession>A0A0A9CSK8</accession>
<evidence type="ECO:0000313" key="1">
    <source>
        <dbReference type="EMBL" id="JAD76375.1"/>
    </source>
</evidence>
<protein>
    <submittedName>
        <fullName evidence="1">Uncharacterized protein</fullName>
    </submittedName>
</protein>
<organism evidence="1">
    <name type="scientific">Arundo donax</name>
    <name type="common">Giant reed</name>
    <name type="synonym">Donax arundinaceus</name>
    <dbReference type="NCBI Taxonomy" id="35708"/>
    <lineage>
        <taxon>Eukaryota</taxon>
        <taxon>Viridiplantae</taxon>
        <taxon>Streptophyta</taxon>
        <taxon>Embryophyta</taxon>
        <taxon>Tracheophyta</taxon>
        <taxon>Spermatophyta</taxon>
        <taxon>Magnoliopsida</taxon>
        <taxon>Liliopsida</taxon>
        <taxon>Poales</taxon>
        <taxon>Poaceae</taxon>
        <taxon>PACMAD clade</taxon>
        <taxon>Arundinoideae</taxon>
        <taxon>Arundineae</taxon>
        <taxon>Arundo</taxon>
    </lineage>
</organism>
<name>A0A0A9CSK8_ARUDO</name>
<reference evidence="1" key="2">
    <citation type="journal article" date="2015" name="Data Brief">
        <title>Shoot transcriptome of the giant reed, Arundo donax.</title>
        <authorList>
            <person name="Barrero R.A."/>
            <person name="Guerrero F.D."/>
            <person name="Moolhuijzen P."/>
            <person name="Goolsby J.A."/>
            <person name="Tidwell J."/>
            <person name="Bellgard S.E."/>
            <person name="Bellgard M.I."/>
        </authorList>
    </citation>
    <scope>NUCLEOTIDE SEQUENCE</scope>
    <source>
        <tissue evidence="1">Shoot tissue taken approximately 20 cm above the soil surface</tissue>
    </source>
</reference>
<dbReference type="AlphaFoldDB" id="A0A0A9CSK8"/>
<dbReference type="EMBL" id="GBRH01221520">
    <property type="protein sequence ID" value="JAD76375.1"/>
    <property type="molecule type" value="Transcribed_RNA"/>
</dbReference>
<sequence length="66" mass="7618">MLAALLQQTFAGQDPFFPCHDLLSVFFLDIHCSNVRRLVAGIQLRRRPCILYLQQNLCSSQRTFCC</sequence>
<proteinExistence type="predicted"/>
<reference evidence="1" key="1">
    <citation type="submission" date="2014-09" db="EMBL/GenBank/DDBJ databases">
        <authorList>
            <person name="Magalhaes I.L.F."/>
            <person name="Oliveira U."/>
            <person name="Santos F.R."/>
            <person name="Vidigal T.H.D.A."/>
            <person name="Brescovit A.D."/>
            <person name="Santos A.J."/>
        </authorList>
    </citation>
    <scope>NUCLEOTIDE SEQUENCE</scope>
    <source>
        <tissue evidence="1">Shoot tissue taken approximately 20 cm above the soil surface</tissue>
    </source>
</reference>